<dbReference type="Pfam" id="PF00443">
    <property type="entry name" value="UCH"/>
    <property type="match status" value="1"/>
</dbReference>
<evidence type="ECO:0000256" key="1">
    <source>
        <dbReference type="RuleBase" id="RU366025"/>
    </source>
</evidence>
<dbReference type="PROSITE" id="PS00973">
    <property type="entry name" value="USP_2"/>
    <property type="match status" value="1"/>
</dbReference>
<dbReference type="EC" id="3.4.19.12" evidence="1"/>
<dbReference type="AlphaFoldDB" id="A0AAV7ZA59"/>
<comment type="similarity">
    <text evidence="1">Belongs to the peptidase C19 family.</text>
</comment>
<dbReference type="GO" id="GO:0031647">
    <property type="term" value="P:regulation of protein stability"/>
    <property type="evidence" value="ECO:0007669"/>
    <property type="project" value="TreeGrafter"/>
</dbReference>
<dbReference type="EMBL" id="JANTQA010000033">
    <property type="protein sequence ID" value="KAJ3438035.1"/>
    <property type="molecule type" value="Genomic_DNA"/>
</dbReference>
<keyword evidence="1" id="KW-0833">Ubl conjugation pathway</keyword>
<comment type="caution">
    <text evidence="5">The sequence shown here is derived from an EMBL/GenBank/DDBJ whole genome shotgun (WGS) entry which is preliminary data.</text>
</comment>
<evidence type="ECO:0000313" key="6">
    <source>
        <dbReference type="Proteomes" id="UP001146793"/>
    </source>
</evidence>
<gene>
    <name evidence="5" type="ORF">M0812_17214</name>
</gene>
<comment type="catalytic activity">
    <reaction evidence="1">
        <text>Thiol-dependent hydrolysis of ester, thioester, amide, peptide and isopeptide bonds formed by the C-terminal Gly of ubiquitin (a 76-residue protein attached to proteins as an intracellular targeting signal).</text>
        <dbReference type="EC" id="3.4.19.12"/>
    </reaction>
</comment>
<feature type="compositionally biased region" description="Basic and acidic residues" evidence="3">
    <location>
        <begin position="39"/>
        <end position="58"/>
    </location>
</feature>
<dbReference type="PROSITE" id="PS50235">
    <property type="entry name" value="USP_3"/>
    <property type="match status" value="1"/>
</dbReference>
<dbReference type="PANTHER" id="PTHR24006">
    <property type="entry name" value="UBIQUITIN CARBOXYL-TERMINAL HYDROLASE"/>
    <property type="match status" value="1"/>
</dbReference>
<reference evidence="5" key="1">
    <citation type="submission" date="2022-08" db="EMBL/GenBank/DDBJ databases">
        <title>Novel sulphate-reducing endosymbionts in the free-living metamonad Anaeramoeba.</title>
        <authorList>
            <person name="Jerlstrom-Hultqvist J."/>
            <person name="Cepicka I."/>
            <person name="Gallot-Lavallee L."/>
            <person name="Salas-Leiva D."/>
            <person name="Curtis B.A."/>
            <person name="Zahonova K."/>
            <person name="Pipaliya S."/>
            <person name="Dacks J."/>
            <person name="Roger A.J."/>
        </authorList>
    </citation>
    <scope>NUCLEOTIDE SEQUENCE</scope>
    <source>
        <strain evidence="5">Busselton2</strain>
    </source>
</reference>
<accession>A0AAV7ZA59</accession>
<dbReference type="SUPFAM" id="SSF54001">
    <property type="entry name" value="Cysteine proteinases"/>
    <property type="match status" value="1"/>
</dbReference>
<keyword evidence="2" id="KW-0175">Coiled coil</keyword>
<feature type="coiled-coil region" evidence="2">
    <location>
        <begin position="481"/>
        <end position="522"/>
    </location>
</feature>
<dbReference type="GO" id="GO:0004843">
    <property type="term" value="F:cysteine-type deubiquitinase activity"/>
    <property type="evidence" value="ECO:0007669"/>
    <property type="project" value="UniProtKB-UniRule"/>
</dbReference>
<dbReference type="Gene3D" id="3.90.70.10">
    <property type="entry name" value="Cysteine proteinases"/>
    <property type="match status" value="1"/>
</dbReference>
<dbReference type="InterPro" id="IPR001394">
    <property type="entry name" value="Peptidase_C19_UCH"/>
</dbReference>
<dbReference type="PROSITE" id="PS00972">
    <property type="entry name" value="USP_1"/>
    <property type="match status" value="1"/>
</dbReference>
<protein>
    <recommendedName>
        <fullName evidence="1">Ubiquitin carboxyl-terminal hydrolase</fullName>
        <ecNumber evidence="1">3.4.19.12</ecNumber>
    </recommendedName>
</protein>
<keyword evidence="1" id="KW-0788">Thiol protease</keyword>
<name>A0AAV7ZA59_9EUKA</name>
<evidence type="ECO:0000256" key="3">
    <source>
        <dbReference type="SAM" id="MobiDB-lite"/>
    </source>
</evidence>
<evidence type="ECO:0000256" key="2">
    <source>
        <dbReference type="SAM" id="Coils"/>
    </source>
</evidence>
<dbReference type="GO" id="GO:0005829">
    <property type="term" value="C:cytosol"/>
    <property type="evidence" value="ECO:0007669"/>
    <property type="project" value="TreeGrafter"/>
</dbReference>
<keyword evidence="1 5" id="KW-0378">Hydrolase</keyword>
<dbReference type="InterPro" id="IPR018200">
    <property type="entry name" value="USP_CS"/>
</dbReference>
<dbReference type="GO" id="GO:0006508">
    <property type="term" value="P:proteolysis"/>
    <property type="evidence" value="ECO:0007669"/>
    <property type="project" value="UniProtKB-KW"/>
</dbReference>
<dbReference type="InterPro" id="IPR038765">
    <property type="entry name" value="Papain-like_cys_pep_sf"/>
</dbReference>
<feature type="domain" description="USP" evidence="4">
    <location>
        <begin position="128"/>
        <end position="587"/>
    </location>
</feature>
<evidence type="ECO:0000313" key="5">
    <source>
        <dbReference type="EMBL" id="KAJ3438035.1"/>
    </source>
</evidence>
<proteinExistence type="inferred from homology"/>
<keyword evidence="1" id="KW-0645">Protease</keyword>
<dbReference type="InterPro" id="IPR050164">
    <property type="entry name" value="Peptidase_C19"/>
</dbReference>
<organism evidence="5 6">
    <name type="scientific">Anaeramoeba flamelloides</name>
    <dbReference type="NCBI Taxonomy" id="1746091"/>
    <lineage>
        <taxon>Eukaryota</taxon>
        <taxon>Metamonada</taxon>
        <taxon>Anaeramoebidae</taxon>
        <taxon>Anaeramoeba</taxon>
    </lineage>
</organism>
<sequence length="930" mass="109269">MSLSNHLKDFGFTYEMRTKILEKKPKNLNDALEIAEKLNKEKEKQKRKNDQMSKKESRQLQSIIEKSLKTYEHEQRKQNNHNQGIGNEKESFESLYENDLRLSLSEYLSNLASRNNPYLNKRLMGTPVGLKNLGNTCFANSLLQTYFNIPLFRQAILSFPLEKYRKAKMKYRGDLTKENENDITFVIKLQAFFSQLLLTRKKYLSPTVIWKALETKTFKFGKQEDPTEFNDLLINKIETGFEYASKIINQNKRDKEGKYEGKKSITNLFTGEIVHIFRIPSNKTNPNESNLLKNKGNKNLQNIKNSWEIINKKTETIGQIILPIGHNKKDDIISSFTRFTISELEYITEEKKTVQAQQISKFNKLPKVLIFQLQRVSFDFNSKKMTKDNSVFKFETEIYLDRFLTKNTNLYDIKNKKEKIIKEKIKLLKNELKEFKNFKSLGIPLKSLLQSSIDFVNDQIVNQQTTKIPNSDYFFQAQETKKFFQSEMDQMDKKYNKIKKKIEKEELRLKTLYDDLKNIKYQLFSMVIHSGVVNSGHYYTFVLDCTQDKWWKFNDQNVTQISENEVLQISTGEKKGTSAYCLIYVDTKFLQKMKVSNIGDQELIPNQLVDLVKKQNLVFKGQLDQYSKNNLKSSTKQKLQKFQDIFNIHFNKIKNSIPNSCLNGIQNNSGNGKGNEKGKGCNNLDKIKDYSLLGVIHYAIIKNEIQMANALLINYFLKQNLFKELNNSTFLKQIKELLKISQISPFQIDSFNFEYEIYQRAIKKFIFSLNCFIEGKIEKSLNNLILTYKEWNERKQKIDLILKYISIISQFFFKYILKQIKQKKFIGISENLDQAERCISMTIYAFGSNHLLLKNFTNSWLQLSNSNTLENLKPRFNHILKILNSEIQIPAPELVSFTIPFGNYPNLFNNYFKTLLNFHKTIKQLMHNLN</sequence>
<dbReference type="GO" id="GO:0016579">
    <property type="term" value="P:protein deubiquitination"/>
    <property type="evidence" value="ECO:0007669"/>
    <property type="project" value="InterPro"/>
</dbReference>
<evidence type="ECO:0000259" key="4">
    <source>
        <dbReference type="PROSITE" id="PS50235"/>
    </source>
</evidence>
<dbReference type="InterPro" id="IPR028889">
    <property type="entry name" value="USP"/>
</dbReference>
<dbReference type="PANTHER" id="PTHR24006:SF644">
    <property type="entry name" value="UBIQUITIN CARBOXYL-TERMINAL HYDROLASE 7"/>
    <property type="match status" value="1"/>
</dbReference>
<feature type="region of interest" description="Disordered" evidence="3">
    <location>
        <begin position="39"/>
        <end position="60"/>
    </location>
</feature>
<dbReference type="Proteomes" id="UP001146793">
    <property type="component" value="Unassembled WGS sequence"/>
</dbReference>
<dbReference type="GO" id="GO:0005634">
    <property type="term" value="C:nucleus"/>
    <property type="evidence" value="ECO:0007669"/>
    <property type="project" value="TreeGrafter"/>
</dbReference>